<dbReference type="AlphaFoldDB" id="A3ZZY9"/>
<comment type="caution">
    <text evidence="1">The sequence shown here is derived from an EMBL/GenBank/DDBJ whole genome shotgun (WGS) entry which is preliminary data.</text>
</comment>
<proteinExistence type="predicted"/>
<evidence type="ECO:0000313" key="2">
    <source>
        <dbReference type="Proteomes" id="UP000004358"/>
    </source>
</evidence>
<sequence>MLRAVQLLGVSDIVNDAADRFNGPLER</sequence>
<accession>A3ZZY9</accession>
<reference evidence="1 2" key="1">
    <citation type="submission" date="2006-02" db="EMBL/GenBank/DDBJ databases">
        <authorList>
            <person name="Amann R."/>
            <person name="Ferriera S."/>
            <person name="Johnson J."/>
            <person name="Kravitz S."/>
            <person name="Halpern A."/>
            <person name="Remington K."/>
            <person name="Beeson K."/>
            <person name="Tran B."/>
            <person name="Rogers Y.-H."/>
            <person name="Friedman R."/>
            <person name="Venter J.C."/>
        </authorList>
    </citation>
    <scope>NUCLEOTIDE SEQUENCE [LARGE SCALE GENOMIC DNA]</scope>
    <source>
        <strain evidence="1 2">DSM 3645</strain>
    </source>
</reference>
<protein>
    <submittedName>
        <fullName evidence="1">Uncharacterized protein</fullName>
    </submittedName>
</protein>
<dbReference type="HOGENOM" id="CLU_3414548_0_0_0"/>
<dbReference type="Proteomes" id="UP000004358">
    <property type="component" value="Unassembled WGS sequence"/>
</dbReference>
<dbReference type="EMBL" id="AANZ01000026">
    <property type="protein sequence ID" value="EAQ77933.1"/>
    <property type="molecule type" value="Genomic_DNA"/>
</dbReference>
<organism evidence="1 2">
    <name type="scientific">Blastopirellula marina DSM 3645</name>
    <dbReference type="NCBI Taxonomy" id="314230"/>
    <lineage>
        <taxon>Bacteria</taxon>
        <taxon>Pseudomonadati</taxon>
        <taxon>Planctomycetota</taxon>
        <taxon>Planctomycetia</taxon>
        <taxon>Pirellulales</taxon>
        <taxon>Pirellulaceae</taxon>
        <taxon>Blastopirellula</taxon>
    </lineage>
</organism>
<name>A3ZZY9_9BACT</name>
<gene>
    <name evidence="1" type="ORF">DSM3645_27181</name>
</gene>
<dbReference type="STRING" id="314230.DSM3645_27181"/>
<evidence type="ECO:0000313" key="1">
    <source>
        <dbReference type="EMBL" id="EAQ77933.1"/>
    </source>
</evidence>